<keyword evidence="2" id="KW-1185">Reference proteome</keyword>
<evidence type="ECO:0000313" key="1">
    <source>
        <dbReference type="EMBL" id="KAI3829436.1"/>
    </source>
</evidence>
<accession>A0ACB9KB19</accession>
<proteinExistence type="predicted"/>
<evidence type="ECO:0000313" key="2">
    <source>
        <dbReference type="Proteomes" id="UP001056120"/>
    </source>
</evidence>
<reference evidence="1 2" key="2">
    <citation type="journal article" date="2022" name="Mol. Ecol. Resour.">
        <title>The genomes of chicory, endive, great burdock and yacon provide insights into Asteraceae paleo-polyploidization history and plant inulin production.</title>
        <authorList>
            <person name="Fan W."/>
            <person name="Wang S."/>
            <person name="Wang H."/>
            <person name="Wang A."/>
            <person name="Jiang F."/>
            <person name="Liu H."/>
            <person name="Zhao H."/>
            <person name="Xu D."/>
            <person name="Zhang Y."/>
        </authorList>
    </citation>
    <scope>NUCLEOTIDE SEQUENCE [LARGE SCALE GENOMIC DNA]</scope>
    <source>
        <strain evidence="2">cv. Yunnan</strain>
        <tissue evidence="1">Leaves</tissue>
    </source>
</reference>
<protein>
    <submittedName>
        <fullName evidence="1">Uncharacterized protein</fullName>
    </submittedName>
</protein>
<sequence length="528" mass="59341">MKWLFSAHKATQRFLNSQRYHLHVGSRHRFFHASNPIGWSKPDQMWASCLYSTHYYSTSTILNATESSHRLSNSIKIENDVKKVDLEIISREIIKPSSPTPHHLKTFKLSMIDQLMLDVYTPLTLFLPNTDKASVTDVVTKRSKHLKETLSEILTRFYPVAGKVKDNFRVECNDEGVYYTEARVNQTLEDFLGHPDDERVRGLLPEKPFTEESSIGNYVMGIQVNIFKCGGIGISTNVSHKIFDAHTYYVFMKAWAAAVRGSPETVTPTFVASEIFPNNPCLENSLSSKLLATKTLSTKRFVFDSTSLALLKAQPVASTSSTHQRPPSRVEATTAMIWKAAAQATSKVRPFGRQSPHALLSMVNLRKRASPPLPIESIGNLVDVTGAICFPGDHLELPTLMGEIRESIEKINTDRIESMKGEKGHEKVIESLMRLNHLMDMTVEGDCIFATSLLNSGMYELDFGWGKPIWFYVMNARLVRRVALNETLKGGGVEAIVTLSPDEMEIFERDSKLLAYATVNPSPLQFVH</sequence>
<gene>
    <name evidence="1" type="ORF">L1987_03560</name>
</gene>
<dbReference type="Proteomes" id="UP001056120">
    <property type="component" value="Linkage Group LG01"/>
</dbReference>
<organism evidence="1 2">
    <name type="scientific">Smallanthus sonchifolius</name>
    <dbReference type="NCBI Taxonomy" id="185202"/>
    <lineage>
        <taxon>Eukaryota</taxon>
        <taxon>Viridiplantae</taxon>
        <taxon>Streptophyta</taxon>
        <taxon>Embryophyta</taxon>
        <taxon>Tracheophyta</taxon>
        <taxon>Spermatophyta</taxon>
        <taxon>Magnoliopsida</taxon>
        <taxon>eudicotyledons</taxon>
        <taxon>Gunneridae</taxon>
        <taxon>Pentapetalae</taxon>
        <taxon>asterids</taxon>
        <taxon>campanulids</taxon>
        <taxon>Asterales</taxon>
        <taxon>Asteraceae</taxon>
        <taxon>Asteroideae</taxon>
        <taxon>Heliantheae alliance</taxon>
        <taxon>Millerieae</taxon>
        <taxon>Smallanthus</taxon>
    </lineage>
</organism>
<comment type="caution">
    <text evidence="1">The sequence shown here is derived from an EMBL/GenBank/DDBJ whole genome shotgun (WGS) entry which is preliminary data.</text>
</comment>
<name>A0ACB9KB19_9ASTR</name>
<dbReference type="EMBL" id="CM042018">
    <property type="protein sequence ID" value="KAI3829436.1"/>
    <property type="molecule type" value="Genomic_DNA"/>
</dbReference>
<reference evidence="2" key="1">
    <citation type="journal article" date="2022" name="Mol. Ecol. Resour.">
        <title>The genomes of chicory, endive, great burdock and yacon provide insights into Asteraceae palaeo-polyploidization history and plant inulin production.</title>
        <authorList>
            <person name="Fan W."/>
            <person name="Wang S."/>
            <person name="Wang H."/>
            <person name="Wang A."/>
            <person name="Jiang F."/>
            <person name="Liu H."/>
            <person name="Zhao H."/>
            <person name="Xu D."/>
            <person name="Zhang Y."/>
        </authorList>
    </citation>
    <scope>NUCLEOTIDE SEQUENCE [LARGE SCALE GENOMIC DNA]</scope>
    <source>
        <strain evidence="2">cv. Yunnan</strain>
    </source>
</reference>